<evidence type="ECO:0000256" key="2">
    <source>
        <dbReference type="ARBA" id="ARBA00004308"/>
    </source>
</evidence>
<gene>
    <name evidence="11" type="ORF">EVOR1521_LOCUS25379</name>
</gene>
<dbReference type="SUPFAM" id="SSF49879">
    <property type="entry name" value="SMAD/FHA domain"/>
    <property type="match status" value="2"/>
</dbReference>
<dbReference type="Pfam" id="PF00069">
    <property type="entry name" value="Pkinase"/>
    <property type="match status" value="1"/>
</dbReference>
<keyword evidence="8" id="KW-0472">Membrane</keyword>
<dbReference type="SMART" id="SM00220">
    <property type="entry name" value="S_TKc"/>
    <property type="match status" value="1"/>
</dbReference>
<dbReference type="Gene3D" id="3.30.200.20">
    <property type="entry name" value="Phosphorylase Kinase, domain 1"/>
    <property type="match status" value="1"/>
</dbReference>
<feature type="domain" description="Protein kinase" evidence="10">
    <location>
        <begin position="39"/>
        <end position="310"/>
    </location>
</feature>
<dbReference type="Gene3D" id="1.10.510.10">
    <property type="entry name" value="Transferase(Phosphotransferase) domain 1"/>
    <property type="match status" value="1"/>
</dbReference>
<dbReference type="GO" id="GO:0005524">
    <property type="term" value="F:ATP binding"/>
    <property type="evidence" value="ECO:0007669"/>
    <property type="project" value="UniProtKB-KW"/>
</dbReference>
<evidence type="ECO:0000256" key="4">
    <source>
        <dbReference type="ARBA" id="ARBA00022692"/>
    </source>
</evidence>
<evidence type="ECO:0000313" key="12">
    <source>
        <dbReference type="Proteomes" id="UP001178507"/>
    </source>
</evidence>
<evidence type="ECO:0000259" key="10">
    <source>
        <dbReference type="PROSITE" id="PS50011"/>
    </source>
</evidence>
<comment type="subcellular location">
    <subcellularLocation>
        <location evidence="1">Cell envelope</location>
    </subcellularLocation>
    <subcellularLocation>
        <location evidence="2">Endomembrane system</location>
    </subcellularLocation>
</comment>
<evidence type="ECO:0000259" key="9">
    <source>
        <dbReference type="PROSITE" id="PS50006"/>
    </source>
</evidence>
<evidence type="ECO:0000256" key="5">
    <source>
        <dbReference type="ARBA" id="ARBA00022741"/>
    </source>
</evidence>
<evidence type="ECO:0000256" key="7">
    <source>
        <dbReference type="ARBA" id="ARBA00022989"/>
    </source>
</evidence>
<keyword evidence="6" id="KW-0067">ATP-binding</keyword>
<dbReference type="GO" id="GO:0012505">
    <property type="term" value="C:endomembrane system"/>
    <property type="evidence" value="ECO:0007669"/>
    <property type="project" value="UniProtKB-SubCell"/>
</dbReference>
<dbReference type="PROSITE" id="PS50011">
    <property type="entry name" value="PROTEIN_KINASE_DOM"/>
    <property type="match status" value="1"/>
</dbReference>
<dbReference type="AlphaFoldDB" id="A0AA36JA96"/>
<keyword evidence="3" id="KW-0808">Transferase</keyword>
<accession>A0AA36JA96</accession>
<dbReference type="InterPro" id="IPR000253">
    <property type="entry name" value="FHA_dom"/>
</dbReference>
<proteinExistence type="predicted"/>
<dbReference type="Proteomes" id="UP001178507">
    <property type="component" value="Unassembled WGS sequence"/>
</dbReference>
<dbReference type="Gene3D" id="2.60.200.20">
    <property type="match status" value="1"/>
</dbReference>
<evidence type="ECO:0000256" key="1">
    <source>
        <dbReference type="ARBA" id="ARBA00004196"/>
    </source>
</evidence>
<feature type="domain" description="FHA" evidence="9">
    <location>
        <begin position="503"/>
        <end position="561"/>
    </location>
</feature>
<keyword evidence="4" id="KW-0812">Transmembrane</keyword>
<dbReference type="InterPro" id="IPR000719">
    <property type="entry name" value="Prot_kinase_dom"/>
</dbReference>
<protein>
    <submittedName>
        <fullName evidence="11">Uncharacterized protein</fullName>
    </submittedName>
</protein>
<keyword evidence="7" id="KW-1133">Transmembrane helix</keyword>
<keyword evidence="12" id="KW-1185">Reference proteome</keyword>
<evidence type="ECO:0000256" key="3">
    <source>
        <dbReference type="ARBA" id="ARBA00022679"/>
    </source>
</evidence>
<dbReference type="InterPro" id="IPR011009">
    <property type="entry name" value="Kinase-like_dom_sf"/>
</dbReference>
<comment type="caution">
    <text evidence="11">The sequence shown here is derived from an EMBL/GenBank/DDBJ whole genome shotgun (WGS) entry which is preliminary data.</text>
</comment>
<dbReference type="GO" id="GO:0004672">
    <property type="term" value="F:protein kinase activity"/>
    <property type="evidence" value="ECO:0007669"/>
    <property type="project" value="InterPro"/>
</dbReference>
<name>A0AA36JA96_9DINO</name>
<sequence length="602" mass="66208">MVGQLPQGIRRWFTEDARQLSCSPSEYCYQDLHDATGGFSTANRLGSGAGSVYRGLLRGTKVAVKAIALDEENFEEEVRLLSRFRHPNLVCLLGWATSQHEQYLIYEFLAGGDLHHHLELSKTGAPFAASTRVSAAFQAACGLSYMVNSTPKAFHRDIKPANILLDRNGTAKMVDFGLSGTVKDHQAHLTVDRISGTPGYACPFYIQTGQVSERSEVYSFGTVLLELIVNQPPALMDERGSIVYPMLQTIQPASPGALDRVLKHAEDARWSLLQDFAALALKCVDMNADRRPLFEEVVTALRRISGHSSARELRIEASHKASGKPDKMGAQVSGASSHRREAQVAELRLFCAWSPTTASPQGCITFKADCQEACVGRQHQPEFFERLVEKESLGMISRTHFKICMRPTPSISKLSANPMLANGVPLQQGSMMPIHDNTFLSLGSSDPAIVLCVRLRAPERPIAAPCRQRPGVAALHCVKSICTDVQQLPQEAKMIVLACGRTMEVGRQHQIALFDKLLQANLSWLTFISRTHLKVCLCQAELCLQVENLSSNPVMVNGRPLRKSQTGKIAAGGRLAFLAKGQDQKETTFLEFNLHVADTLCM</sequence>
<dbReference type="InterPro" id="IPR047117">
    <property type="entry name" value="PERK1-13-like"/>
</dbReference>
<dbReference type="SUPFAM" id="SSF56112">
    <property type="entry name" value="Protein kinase-like (PK-like)"/>
    <property type="match status" value="1"/>
</dbReference>
<dbReference type="InterPro" id="IPR008984">
    <property type="entry name" value="SMAD_FHA_dom_sf"/>
</dbReference>
<dbReference type="EMBL" id="CAUJNA010003453">
    <property type="protein sequence ID" value="CAJ1402513.1"/>
    <property type="molecule type" value="Genomic_DNA"/>
</dbReference>
<dbReference type="PANTHER" id="PTHR47982">
    <property type="entry name" value="PROLINE-RICH RECEPTOR-LIKE PROTEIN KINASE PERK4"/>
    <property type="match status" value="1"/>
</dbReference>
<dbReference type="PROSITE" id="PS50006">
    <property type="entry name" value="FHA_DOMAIN"/>
    <property type="match status" value="1"/>
</dbReference>
<evidence type="ECO:0000256" key="8">
    <source>
        <dbReference type="ARBA" id="ARBA00023136"/>
    </source>
</evidence>
<reference evidence="11" key="1">
    <citation type="submission" date="2023-08" db="EMBL/GenBank/DDBJ databases">
        <authorList>
            <person name="Chen Y."/>
            <person name="Shah S."/>
            <person name="Dougan E. K."/>
            <person name="Thang M."/>
            <person name="Chan C."/>
        </authorList>
    </citation>
    <scope>NUCLEOTIDE SEQUENCE</scope>
</reference>
<evidence type="ECO:0000256" key="6">
    <source>
        <dbReference type="ARBA" id="ARBA00022840"/>
    </source>
</evidence>
<organism evidence="11 12">
    <name type="scientific">Effrenium voratum</name>
    <dbReference type="NCBI Taxonomy" id="2562239"/>
    <lineage>
        <taxon>Eukaryota</taxon>
        <taxon>Sar</taxon>
        <taxon>Alveolata</taxon>
        <taxon>Dinophyceae</taxon>
        <taxon>Suessiales</taxon>
        <taxon>Symbiodiniaceae</taxon>
        <taxon>Effrenium</taxon>
    </lineage>
</organism>
<dbReference type="PANTHER" id="PTHR47982:SF3">
    <property type="entry name" value="PROTEIN KINASE DOMAIN-CONTAINING PROTEIN"/>
    <property type="match status" value="1"/>
</dbReference>
<keyword evidence="5" id="KW-0547">Nucleotide-binding</keyword>
<evidence type="ECO:0000313" key="11">
    <source>
        <dbReference type="EMBL" id="CAJ1402513.1"/>
    </source>
</evidence>